<feature type="non-terminal residue" evidence="1">
    <location>
        <position position="1"/>
    </location>
</feature>
<feature type="non-terminal residue" evidence="1">
    <location>
        <position position="83"/>
    </location>
</feature>
<evidence type="ECO:0000313" key="2">
    <source>
        <dbReference type="Proteomes" id="UP001159427"/>
    </source>
</evidence>
<reference evidence="1 2" key="1">
    <citation type="submission" date="2022-05" db="EMBL/GenBank/DDBJ databases">
        <authorList>
            <consortium name="Genoscope - CEA"/>
            <person name="William W."/>
        </authorList>
    </citation>
    <scope>NUCLEOTIDE SEQUENCE [LARGE SCALE GENOMIC DNA]</scope>
</reference>
<comment type="caution">
    <text evidence="1">The sequence shown here is derived from an EMBL/GenBank/DDBJ whole genome shotgun (WGS) entry which is preliminary data.</text>
</comment>
<dbReference type="Proteomes" id="UP001159427">
    <property type="component" value="Unassembled WGS sequence"/>
</dbReference>
<evidence type="ECO:0000313" key="1">
    <source>
        <dbReference type="EMBL" id="CAH3141911.1"/>
    </source>
</evidence>
<gene>
    <name evidence="1" type="ORF">PEVE_00042330</name>
</gene>
<protein>
    <recommendedName>
        <fullName evidence="3">Tyrosine-protein kinase ephrin type A/B receptor-like domain-containing protein</fullName>
    </recommendedName>
</protein>
<organism evidence="1 2">
    <name type="scientific">Porites evermanni</name>
    <dbReference type="NCBI Taxonomy" id="104178"/>
    <lineage>
        <taxon>Eukaryota</taxon>
        <taxon>Metazoa</taxon>
        <taxon>Cnidaria</taxon>
        <taxon>Anthozoa</taxon>
        <taxon>Hexacorallia</taxon>
        <taxon>Scleractinia</taxon>
        <taxon>Fungiina</taxon>
        <taxon>Poritidae</taxon>
        <taxon>Porites</taxon>
    </lineage>
</organism>
<dbReference type="EMBL" id="CALNXI010000827">
    <property type="protein sequence ID" value="CAH3141911.1"/>
    <property type="molecule type" value="Genomic_DNA"/>
</dbReference>
<proteinExistence type="predicted"/>
<keyword evidence="2" id="KW-1185">Reference proteome</keyword>
<evidence type="ECO:0008006" key="3">
    <source>
        <dbReference type="Google" id="ProtNLM"/>
    </source>
</evidence>
<sequence length="83" mass="9138">GLEQDDSKYIDFSDSWVPPDLLSAFKKSGFANQSVGEYKLLPCSLGWFVNASSEDNNCKECPAGGFYTDQLAFVSDSCLHCEN</sequence>
<name>A0ABN8PFE4_9CNID</name>
<accession>A0ABN8PFE4</accession>